<accession>A0ABT4R2P4</accession>
<comment type="caution">
    <text evidence="1">The sequence shown here is derived from an EMBL/GenBank/DDBJ whole genome shotgun (WGS) entry which is preliminary data.</text>
</comment>
<organism evidence="1 2">
    <name type="scientific">Mesorhizobium qingshengii</name>
    <dbReference type="NCBI Taxonomy" id="1165689"/>
    <lineage>
        <taxon>Bacteria</taxon>
        <taxon>Pseudomonadati</taxon>
        <taxon>Pseudomonadota</taxon>
        <taxon>Alphaproteobacteria</taxon>
        <taxon>Hyphomicrobiales</taxon>
        <taxon>Phyllobacteriaceae</taxon>
        <taxon>Mesorhizobium</taxon>
    </lineage>
</organism>
<name>A0ABT4R2P4_9HYPH</name>
<evidence type="ECO:0000313" key="1">
    <source>
        <dbReference type="EMBL" id="MCZ8548035.1"/>
    </source>
</evidence>
<gene>
    <name evidence="1" type="ORF">OOJ09_27990</name>
</gene>
<proteinExistence type="predicted"/>
<evidence type="ECO:0000313" key="2">
    <source>
        <dbReference type="Proteomes" id="UP001152178"/>
    </source>
</evidence>
<protein>
    <submittedName>
        <fullName evidence="1">Uncharacterized protein</fullName>
    </submittedName>
</protein>
<dbReference type="Proteomes" id="UP001152178">
    <property type="component" value="Unassembled WGS sequence"/>
</dbReference>
<dbReference type="EMBL" id="JAPFQA010000020">
    <property type="protein sequence ID" value="MCZ8548035.1"/>
    <property type="molecule type" value="Genomic_DNA"/>
</dbReference>
<sequence length="72" mass="8249">MWNPILTVPYDLELELAVLDGEGEHALVFPCTKHLQCWRNALTGERIDIDPTHWRAWHPSRFANGALPDARS</sequence>
<reference evidence="1" key="1">
    <citation type="submission" date="2022-11" db="EMBL/GenBank/DDBJ databases">
        <authorList>
            <person name="Coimbra C."/>
        </authorList>
    </citation>
    <scope>NUCLEOTIDE SEQUENCE</scope>
    <source>
        <strain evidence="1">Jales19</strain>
    </source>
</reference>
<keyword evidence="2" id="KW-1185">Reference proteome</keyword>